<comment type="caution">
    <text evidence="1">The sequence shown here is derived from an EMBL/GenBank/DDBJ whole genome shotgun (WGS) entry which is preliminary data.</text>
</comment>
<organism evidence="1 2">
    <name type="scientific">Meganyctiphanes norvegica</name>
    <name type="common">Northern krill</name>
    <name type="synonym">Thysanopoda norvegica</name>
    <dbReference type="NCBI Taxonomy" id="48144"/>
    <lineage>
        <taxon>Eukaryota</taxon>
        <taxon>Metazoa</taxon>
        <taxon>Ecdysozoa</taxon>
        <taxon>Arthropoda</taxon>
        <taxon>Crustacea</taxon>
        <taxon>Multicrustacea</taxon>
        <taxon>Malacostraca</taxon>
        <taxon>Eumalacostraca</taxon>
        <taxon>Eucarida</taxon>
        <taxon>Euphausiacea</taxon>
        <taxon>Euphausiidae</taxon>
        <taxon>Meganyctiphanes</taxon>
    </lineage>
</organism>
<reference evidence="1 2" key="1">
    <citation type="submission" date="2024-05" db="EMBL/GenBank/DDBJ databases">
        <authorList>
            <person name="Wallberg A."/>
        </authorList>
    </citation>
    <scope>NUCLEOTIDE SEQUENCE [LARGE SCALE GENOMIC DNA]</scope>
</reference>
<evidence type="ECO:0008006" key="3">
    <source>
        <dbReference type="Google" id="ProtNLM"/>
    </source>
</evidence>
<evidence type="ECO:0000313" key="2">
    <source>
        <dbReference type="Proteomes" id="UP001497623"/>
    </source>
</evidence>
<accession>A0AAV2Q744</accession>
<proteinExistence type="predicted"/>
<protein>
    <recommendedName>
        <fullName evidence="3">Single domain-containing protein</fullName>
    </recommendedName>
</protein>
<gene>
    <name evidence="1" type="ORF">MNOR_LOCUS8065</name>
</gene>
<name>A0AAV2Q744_MEGNR</name>
<evidence type="ECO:0000313" key="1">
    <source>
        <dbReference type="EMBL" id="CAL4069817.1"/>
    </source>
</evidence>
<sequence length="287" mass="33246">MRQLVIQFKHSFSSQWLIYILVLVITDPSLLVEAQMHLNNRPVRESHLTNRPFKESLSPPEFANGRLLPNIGQQDFYIERPRIHQRPQQLSDFELHFSNRKESIPRVHGIEQVIADHEKRFKTRQEQNHRINLHVNSDFSDENEKILTSRGTNSDQPIDSQEDRSLPKFGIPKSTAHLFDRPAGGGCDSSEDFHMAGDVWYTRGCRRHKCVNFRGESFIETDQCDTEIYNTVYKCIIQVDLKANFPHCCPRFKCNPDNLGNKVPEKDGKPTNVETIFNIGSIFAFKP</sequence>
<dbReference type="AlphaFoldDB" id="A0AAV2Q744"/>
<keyword evidence="2" id="KW-1185">Reference proteome</keyword>
<dbReference type="Proteomes" id="UP001497623">
    <property type="component" value="Unassembled WGS sequence"/>
</dbReference>
<dbReference type="EMBL" id="CAXKWB010003667">
    <property type="protein sequence ID" value="CAL4069817.1"/>
    <property type="molecule type" value="Genomic_DNA"/>
</dbReference>